<gene>
    <name evidence="1" type="ORF">MCOR_38555</name>
</gene>
<evidence type="ECO:0000313" key="1">
    <source>
        <dbReference type="EMBL" id="CAC5404805.1"/>
    </source>
</evidence>
<sequence>MSLSLDERRTYHVLTQKFGSSKHKNRWLSKLEGPGESIAEVGDDIRQLAQKAYYDLDLAAQESLELNQLFKVISVEMKCRCIDKECQTIADAVDVIERYESILGDVDKKKSTIRAVESKDIAGHMSEKDYQSNLQALQDRIAKLEQGHGNRDTKRAYTGRRYSCNSPDHFMRNCPHKNNQRARENSRATKDTIPLLITTRETTEHWLNRS</sequence>
<name>A0A6J8D9Q2_MYTCO</name>
<organism evidence="1 2">
    <name type="scientific">Mytilus coruscus</name>
    <name type="common">Sea mussel</name>
    <dbReference type="NCBI Taxonomy" id="42192"/>
    <lineage>
        <taxon>Eukaryota</taxon>
        <taxon>Metazoa</taxon>
        <taxon>Spiralia</taxon>
        <taxon>Lophotrochozoa</taxon>
        <taxon>Mollusca</taxon>
        <taxon>Bivalvia</taxon>
        <taxon>Autobranchia</taxon>
        <taxon>Pteriomorphia</taxon>
        <taxon>Mytilida</taxon>
        <taxon>Mytiloidea</taxon>
        <taxon>Mytilidae</taxon>
        <taxon>Mytilinae</taxon>
        <taxon>Mytilus</taxon>
    </lineage>
</organism>
<dbReference type="Gene3D" id="4.10.60.10">
    <property type="entry name" value="Zinc finger, CCHC-type"/>
    <property type="match status" value="1"/>
</dbReference>
<dbReference type="Proteomes" id="UP000507470">
    <property type="component" value="Unassembled WGS sequence"/>
</dbReference>
<keyword evidence="2" id="KW-1185">Reference proteome</keyword>
<dbReference type="EMBL" id="CACVKT020007046">
    <property type="protein sequence ID" value="CAC5404805.1"/>
    <property type="molecule type" value="Genomic_DNA"/>
</dbReference>
<reference evidence="1 2" key="1">
    <citation type="submission" date="2020-06" db="EMBL/GenBank/DDBJ databases">
        <authorList>
            <person name="Li R."/>
            <person name="Bekaert M."/>
        </authorList>
    </citation>
    <scope>NUCLEOTIDE SEQUENCE [LARGE SCALE GENOMIC DNA]</scope>
    <source>
        <strain evidence="2">wild</strain>
    </source>
</reference>
<dbReference type="AlphaFoldDB" id="A0A6J8D9Q2"/>
<evidence type="ECO:0000313" key="2">
    <source>
        <dbReference type="Proteomes" id="UP000507470"/>
    </source>
</evidence>
<accession>A0A6J8D9Q2</accession>
<proteinExistence type="predicted"/>
<protein>
    <recommendedName>
        <fullName evidence="3">CCHC-type domain-containing protein</fullName>
    </recommendedName>
</protein>
<evidence type="ECO:0008006" key="3">
    <source>
        <dbReference type="Google" id="ProtNLM"/>
    </source>
</evidence>